<accession>M2Y5P9</accession>
<dbReference type="RefSeq" id="XP_005707699.1">
    <property type="nucleotide sequence ID" value="XM_005707642.1"/>
</dbReference>
<protein>
    <submittedName>
        <fullName evidence="1">Uncharacterized protein</fullName>
    </submittedName>
</protein>
<gene>
    <name evidence="1" type="ORF">Gasu_16720</name>
</gene>
<dbReference type="Gramene" id="EME31179">
    <property type="protein sequence ID" value="EME31179"/>
    <property type="gene ID" value="Gasu_16720"/>
</dbReference>
<dbReference type="Proteomes" id="UP000030680">
    <property type="component" value="Unassembled WGS sequence"/>
</dbReference>
<dbReference type="GeneID" id="17089849"/>
<organism evidence="1 2">
    <name type="scientific">Galdieria sulphuraria</name>
    <name type="common">Red alga</name>
    <dbReference type="NCBI Taxonomy" id="130081"/>
    <lineage>
        <taxon>Eukaryota</taxon>
        <taxon>Rhodophyta</taxon>
        <taxon>Bangiophyceae</taxon>
        <taxon>Galdieriales</taxon>
        <taxon>Galdieriaceae</taxon>
        <taxon>Galdieria</taxon>
    </lineage>
</organism>
<evidence type="ECO:0000313" key="2">
    <source>
        <dbReference type="Proteomes" id="UP000030680"/>
    </source>
</evidence>
<dbReference type="KEGG" id="gsl:Gasu_16720"/>
<sequence>MRYVVVALHSIRNICKTTKISPTAEYCTHNKTTEIRSNSSKNKKFQMIVNLLAVTKTFLAKHSILSTLF</sequence>
<dbReference type="EMBL" id="KB454494">
    <property type="protein sequence ID" value="EME31179.1"/>
    <property type="molecule type" value="Genomic_DNA"/>
</dbReference>
<reference evidence="2" key="1">
    <citation type="journal article" date="2013" name="Science">
        <title>Gene transfer from bacteria and archaea facilitated evolution of an extremophilic eukaryote.</title>
        <authorList>
            <person name="Schonknecht G."/>
            <person name="Chen W.H."/>
            <person name="Ternes C.M."/>
            <person name="Barbier G.G."/>
            <person name="Shrestha R.P."/>
            <person name="Stanke M."/>
            <person name="Brautigam A."/>
            <person name="Baker B.J."/>
            <person name="Banfield J.F."/>
            <person name="Garavito R.M."/>
            <person name="Carr K."/>
            <person name="Wilkerson C."/>
            <person name="Rensing S.A."/>
            <person name="Gagneul D."/>
            <person name="Dickenson N.E."/>
            <person name="Oesterhelt C."/>
            <person name="Lercher M.J."/>
            <person name="Weber A.P."/>
        </authorList>
    </citation>
    <scope>NUCLEOTIDE SEQUENCE [LARGE SCALE GENOMIC DNA]</scope>
    <source>
        <strain evidence="2">074W</strain>
    </source>
</reference>
<evidence type="ECO:0000313" key="1">
    <source>
        <dbReference type="EMBL" id="EME31179.1"/>
    </source>
</evidence>
<keyword evidence="2" id="KW-1185">Reference proteome</keyword>
<dbReference type="AlphaFoldDB" id="M2Y5P9"/>
<proteinExistence type="predicted"/>
<name>M2Y5P9_GALSU</name>